<sequence>MYPYRYLHQLFGKLILSYHLPDYTSYIRTLKTPQHPKVVIFGNSERVYELINKQFLGFKHVNGVEFEHKEDFTSAGEIANNLIQAENGYDLGSLVTDYPTNLKQAERLDVLIDGVNLALYLKDPTDQVTQQRHQEAIQYYQKTGALVEFQIDPQENLEEQAKKLQILVTNEYKH</sequence>
<dbReference type="OMA" id="EDHLLYD"/>
<dbReference type="RefSeq" id="XP_004025167.1">
    <property type="nucleotide sequence ID" value="XM_004025118.1"/>
</dbReference>
<dbReference type="EMBL" id="GL984330">
    <property type="protein sequence ID" value="EGR27715.1"/>
    <property type="molecule type" value="Genomic_DNA"/>
</dbReference>
<keyword evidence="2" id="KW-1185">Reference proteome</keyword>
<dbReference type="Proteomes" id="UP000008983">
    <property type="component" value="Unassembled WGS sequence"/>
</dbReference>
<accession>G0R4A4</accession>
<dbReference type="InParanoid" id="G0R4A4"/>
<gene>
    <name evidence="1" type="ORF">IMG5_190710</name>
</gene>
<evidence type="ECO:0000313" key="2">
    <source>
        <dbReference type="Proteomes" id="UP000008983"/>
    </source>
</evidence>
<dbReference type="OrthoDB" id="285272at2759"/>
<name>G0R4A4_ICHMU</name>
<evidence type="ECO:0000313" key="1">
    <source>
        <dbReference type="EMBL" id="EGR27715.1"/>
    </source>
</evidence>
<dbReference type="eggNOG" id="ENOG502SXAQ">
    <property type="taxonomic scope" value="Eukaryota"/>
</dbReference>
<dbReference type="AlphaFoldDB" id="G0R4A4"/>
<proteinExistence type="predicted"/>
<organism evidence="1 2">
    <name type="scientific">Ichthyophthirius multifiliis</name>
    <name type="common">White spot disease agent</name>
    <name type="synonym">Ich</name>
    <dbReference type="NCBI Taxonomy" id="5932"/>
    <lineage>
        <taxon>Eukaryota</taxon>
        <taxon>Sar</taxon>
        <taxon>Alveolata</taxon>
        <taxon>Ciliophora</taxon>
        <taxon>Intramacronucleata</taxon>
        <taxon>Oligohymenophorea</taxon>
        <taxon>Hymenostomatida</taxon>
        <taxon>Ophryoglenina</taxon>
        <taxon>Ichthyophthirius</taxon>
    </lineage>
</organism>
<protein>
    <submittedName>
        <fullName evidence="1">Uncharacterized protein</fullName>
    </submittedName>
</protein>
<dbReference type="GeneID" id="14903786"/>
<reference evidence="1 2" key="1">
    <citation type="submission" date="2011-07" db="EMBL/GenBank/DDBJ databases">
        <authorList>
            <person name="Coyne R."/>
            <person name="Brami D."/>
            <person name="Johnson J."/>
            <person name="Hostetler J."/>
            <person name="Hannick L."/>
            <person name="Clark T."/>
            <person name="Cassidy-Hanley D."/>
            <person name="Inman J."/>
        </authorList>
    </citation>
    <scope>NUCLEOTIDE SEQUENCE [LARGE SCALE GENOMIC DNA]</scope>
    <source>
        <strain evidence="1 2">G5</strain>
    </source>
</reference>